<evidence type="ECO:0000313" key="6">
    <source>
        <dbReference type="EMBL" id="CAH2235011.1"/>
    </source>
</evidence>
<dbReference type="AlphaFoldDB" id="A0A8S4RG06"/>
<dbReference type="FunFam" id="3.30.479.30:FF:000008">
    <property type="entry name" value="Stomatin-like protein 2, mitochondrial"/>
    <property type="match status" value="1"/>
</dbReference>
<dbReference type="SUPFAM" id="SSF117892">
    <property type="entry name" value="Band 7/SPFH domain"/>
    <property type="match status" value="1"/>
</dbReference>
<dbReference type="InterPro" id="IPR001107">
    <property type="entry name" value="Band_7"/>
</dbReference>
<dbReference type="OrthoDB" id="434619at2759"/>
<dbReference type="GO" id="GO:0005739">
    <property type="term" value="C:mitochondrion"/>
    <property type="evidence" value="ECO:0007669"/>
    <property type="project" value="UniProtKB-SubCell"/>
</dbReference>
<reference evidence="6" key="1">
    <citation type="submission" date="2022-03" db="EMBL/GenBank/DDBJ databases">
        <authorList>
            <person name="Lindestad O."/>
        </authorList>
    </citation>
    <scope>NUCLEOTIDE SEQUENCE</scope>
</reference>
<dbReference type="Proteomes" id="UP000838756">
    <property type="component" value="Unassembled WGS sequence"/>
</dbReference>
<evidence type="ECO:0000313" key="7">
    <source>
        <dbReference type="Proteomes" id="UP000838756"/>
    </source>
</evidence>
<keyword evidence="3" id="KW-0496">Mitochondrion</keyword>
<gene>
    <name evidence="6" type="primary">jg1282</name>
    <name evidence="6" type="ORF">PAEG_LOCUS12702</name>
</gene>
<dbReference type="InterPro" id="IPR036013">
    <property type="entry name" value="Band_7/SPFH_dom_sf"/>
</dbReference>
<dbReference type="InterPro" id="IPR001972">
    <property type="entry name" value="Stomatin_HflK_fam"/>
</dbReference>
<name>A0A8S4RG06_9NEOP</name>
<feature type="compositionally biased region" description="Basic and acidic residues" evidence="4">
    <location>
        <begin position="385"/>
        <end position="406"/>
    </location>
</feature>
<evidence type="ECO:0000256" key="4">
    <source>
        <dbReference type="SAM" id="MobiDB-lite"/>
    </source>
</evidence>
<dbReference type="InterPro" id="IPR032435">
    <property type="entry name" value="STML2-like_C"/>
</dbReference>
<accession>A0A8S4RG06</accession>
<feature type="region of interest" description="Disordered" evidence="4">
    <location>
        <begin position="382"/>
        <end position="406"/>
    </location>
</feature>
<evidence type="ECO:0000259" key="5">
    <source>
        <dbReference type="SMART" id="SM00244"/>
    </source>
</evidence>
<dbReference type="PANTHER" id="PTHR43327:SF10">
    <property type="entry name" value="STOMATIN-LIKE PROTEIN 2, MITOCHONDRIAL"/>
    <property type="match status" value="1"/>
</dbReference>
<feature type="domain" description="Band 7" evidence="5">
    <location>
        <begin position="46"/>
        <end position="204"/>
    </location>
</feature>
<sequence>MFSRSKYLVSRVLPLKNAFKLEYQNEARVLYRIATVRHRSTSPLNTIIMFVPQQEAWIVERMGKFHRILEPGLNLLWPIVDKIKYVQSLKEIAIDVPKQSAITSDNVTLSIDGVLYLRIIDPYLASYGVEDPEFAITQLAQTTMRSELGRISLDKVFRERESLNVSIVHSINKASEAWGITCLRYEIRDIKLPNRVHEAMQMQVEAERKKRAAILESEGVRAADINVAEGKRQARILGSEAEKQEQINKASGEAQAMLAVAEARARGLKLVAGALSLPESNNAASLMVAEQYVSAFNKLARTNNTLILPANAGDVSNLVAQAMSIYSTVTAHNKQVPHGEPIIPEIMSEDPMYKLSLNEKSTTFAGQPVPIEDESLAEYYSDDEERQKALQAQKEKKQQIALEKET</sequence>
<evidence type="ECO:0000256" key="1">
    <source>
        <dbReference type="ARBA" id="ARBA00004173"/>
    </source>
</evidence>
<proteinExistence type="inferred from homology"/>
<dbReference type="InterPro" id="IPR050710">
    <property type="entry name" value="Band7/mec-2_domain"/>
</dbReference>
<dbReference type="PRINTS" id="PR00721">
    <property type="entry name" value="STOMATIN"/>
</dbReference>
<protein>
    <submittedName>
        <fullName evidence="6">Jg1282 protein</fullName>
    </submittedName>
</protein>
<dbReference type="SMART" id="SM00244">
    <property type="entry name" value="PHB"/>
    <property type="match status" value="1"/>
</dbReference>
<dbReference type="PANTHER" id="PTHR43327">
    <property type="entry name" value="STOMATIN-LIKE PROTEIN 2, MITOCHONDRIAL"/>
    <property type="match status" value="1"/>
</dbReference>
<dbReference type="Gene3D" id="3.30.479.30">
    <property type="entry name" value="Band 7 domain"/>
    <property type="match status" value="1"/>
</dbReference>
<evidence type="ECO:0000256" key="3">
    <source>
        <dbReference type="ARBA" id="ARBA00023128"/>
    </source>
</evidence>
<dbReference type="EMBL" id="CAKXAJ010025107">
    <property type="protein sequence ID" value="CAH2235011.1"/>
    <property type="molecule type" value="Genomic_DNA"/>
</dbReference>
<comment type="similarity">
    <text evidence="2">Belongs to the band 7/mec-2 family.</text>
</comment>
<dbReference type="Pfam" id="PF16200">
    <property type="entry name" value="Band_7_C"/>
    <property type="match status" value="1"/>
</dbReference>
<keyword evidence="7" id="KW-1185">Reference proteome</keyword>
<evidence type="ECO:0000256" key="2">
    <source>
        <dbReference type="ARBA" id="ARBA00008164"/>
    </source>
</evidence>
<dbReference type="Pfam" id="PF01145">
    <property type="entry name" value="Band_7"/>
    <property type="match status" value="1"/>
</dbReference>
<dbReference type="CDD" id="cd08829">
    <property type="entry name" value="SPFH_paraslipin"/>
    <property type="match status" value="1"/>
</dbReference>
<dbReference type="GO" id="GO:0007005">
    <property type="term" value="P:mitochondrion organization"/>
    <property type="evidence" value="ECO:0007669"/>
    <property type="project" value="TreeGrafter"/>
</dbReference>
<dbReference type="GO" id="GO:0016020">
    <property type="term" value="C:membrane"/>
    <property type="evidence" value="ECO:0007669"/>
    <property type="project" value="InterPro"/>
</dbReference>
<comment type="subcellular location">
    <subcellularLocation>
        <location evidence="1">Mitochondrion</location>
    </subcellularLocation>
</comment>
<comment type="caution">
    <text evidence="6">The sequence shown here is derived from an EMBL/GenBank/DDBJ whole genome shotgun (WGS) entry which is preliminary data.</text>
</comment>
<organism evidence="6 7">
    <name type="scientific">Pararge aegeria aegeria</name>
    <dbReference type="NCBI Taxonomy" id="348720"/>
    <lineage>
        <taxon>Eukaryota</taxon>
        <taxon>Metazoa</taxon>
        <taxon>Ecdysozoa</taxon>
        <taxon>Arthropoda</taxon>
        <taxon>Hexapoda</taxon>
        <taxon>Insecta</taxon>
        <taxon>Pterygota</taxon>
        <taxon>Neoptera</taxon>
        <taxon>Endopterygota</taxon>
        <taxon>Lepidoptera</taxon>
        <taxon>Glossata</taxon>
        <taxon>Ditrysia</taxon>
        <taxon>Papilionoidea</taxon>
        <taxon>Nymphalidae</taxon>
        <taxon>Satyrinae</taxon>
        <taxon>Satyrini</taxon>
        <taxon>Parargina</taxon>
        <taxon>Pararge</taxon>
    </lineage>
</organism>